<evidence type="ECO:0000313" key="2">
    <source>
        <dbReference type="Proteomes" id="UP000024635"/>
    </source>
</evidence>
<sequence length="88" mass="9316">MLARDLMGKHNSKAKYDLVKDIGVSPNGSSGETLPVPFAAALKRWATRPGLGQPLADAALVCVCLIVPVCASDVTSSWLRLHTTSRIA</sequence>
<protein>
    <submittedName>
        <fullName evidence="1">Uncharacterized protein</fullName>
    </submittedName>
</protein>
<accession>A0A016TXA1</accession>
<dbReference type="EMBL" id="JARK01001407">
    <property type="protein sequence ID" value="EYC07247.1"/>
    <property type="molecule type" value="Genomic_DNA"/>
</dbReference>
<dbReference type="AlphaFoldDB" id="A0A016TXA1"/>
<name>A0A016TXA1_9BILA</name>
<keyword evidence="2" id="KW-1185">Reference proteome</keyword>
<reference evidence="2" key="1">
    <citation type="journal article" date="2015" name="Nat. Genet.">
        <title>The genome and transcriptome of the zoonotic hookworm Ancylostoma ceylanicum identify infection-specific gene families.</title>
        <authorList>
            <person name="Schwarz E.M."/>
            <person name="Hu Y."/>
            <person name="Antoshechkin I."/>
            <person name="Miller M.M."/>
            <person name="Sternberg P.W."/>
            <person name="Aroian R.V."/>
        </authorList>
    </citation>
    <scope>NUCLEOTIDE SEQUENCE</scope>
    <source>
        <strain evidence="2">HY135</strain>
    </source>
</reference>
<evidence type="ECO:0000313" key="1">
    <source>
        <dbReference type="EMBL" id="EYC07247.1"/>
    </source>
</evidence>
<organism evidence="1 2">
    <name type="scientific">Ancylostoma ceylanicum</name>
    <dbReference type="NCBI Taxonomy" id="53326"/>
    <lineage>
        <taxon>Eukaryota</taxon>
        <taxon>Metazoa</taxon>
        <taxon>Ecdysozoa</taxon>
        <taxon>Nematoda</taxon>
        <taxon>Chromadorea</taxon>
        <taxon>Rhabditida</taxon>
        <taxon>Rhabditina</taxon>
        <taxon>Rhabditomorpha</taxon>
        <taxon>Strongyloidea</taxon>
        <taxon>Ancylostomatidae</taxon>
        <taxon>Ancylostomatinae</taxon>
        <taxon>Ancylostoma</taxon>
    </lineage>
</organism>
<comment type="caution">
    <text evidence="1">The sequence shown here is derived from an EMBL/GenBank/DDBJ whole genome shotgun (WGS) entry which is preliminary data.</text>
</comment>
<gene>
    <name evidence="1" type="primary">Acey_s0071.g547</name>
    <name evidence="1" type="ORF">Y032_0071g547</name>
</gene>
<dbReference type="Proteomes" id="UP000024635">
    <property type="component" value="Unassembled WGS sequence"/>
</dbReference>
<proteinExistence type="predicted"/>